<dbReference type="VEuPathDB" id="FungiDB:PPTG_18346"/>
<dbReference type="EMBL" id="KI689573">
    <property type="protein sequence ID" value="ETK72448.1"/>
    <property type="molecule type" value="Genomic_DNA"/>
</dbReference>
<evidence type="ECO:0008006" key="3">
    <source>
        <dbReference type="Google" id="ProtNLM"/>
    </source>
</evidence>
<dbReference type="AlphaFoldDB" id="W2FNU2"/>
<reference evidence="1" key="1">
    <citation type="submission" date="2013-11" db="EMBL/GenBank/DDBJ databases">
        <title>The Genome Sequence of Phytophthora parasitica CJ02B3.</title>
        <authorList>
            <consortium name="The Broad Institute Genomics Platform"/>
            <person name="Russ C."/>
            <person name="Tyler B."/>
            <person name="Panabieres F."/>
            <person name="Shan W."/>
            <person name="Tripathy S."/>
            <person name="Grunwald N."/>
            <person name="Machado M."/>
            <person name="Johnson C.S."/>
            <person name="Arredondo F."/>
            <person name="Hong C."/>
            <person name="Coffey M."/>
            <person name="Young S.K."/>
            <person name="Zeng Q."/>
            <person name="Gargeya S."/>
            <person name="Fitzgerald M."/>
            <person name="Abouelleil A."/>
            <person name="Alvarado L."/>
            <person name="Chapman S.B."/>
            <person name="Gainer-Dewar J."/>
            <person name="Goldberg J."/>
            <person name="Griggs A."/>
            <person name="Gujja S."/>
            <person name="Hansen M."/>
            <person name="Howarth C."/>
            <person name="Imamovic A."/>
            <person name="Ireland A."/>
            <person name="Larimer J."/>
            <person name="McCowan C."/>
            <person name="Murphy C."/>
            <person name="Pearson M."/>
            <person name="Poon T.W."/>
            <person name="Priest M."/>
            <person name="Roberts A."/>
            <person name="Saif S."/>
            <person name="Shea T."/>
            <person name="Sykes S."/>
            <person name="Wortman J."/>
            <person name="Nusbaum C."/>
            <person name="Birren B."/>
        </authorList>
    </citation>
    <scope>NUCLEOTIDE SEQUENCE [LARGE SCALE GENOMIC DNA]</scope>
    <source>
        <strain evidence="1">CJ02B3</strain>
    </source>
</reference>
<sequence length="460" mass="52164">MQSWNVMRQCRPFVVAGEGLRLADEGNQTADRKTNAGDVLHMLPVDVFAQRVAGSNRRSMFVGSTPQEQNITAANEAAVVAFLVKYFYALGDHERAIKFFESYSRDRMNWLKERSAVEAGAGGFPRASKTLSSSVSGFVRATRLWAPARSAYLELLMAKHNYHKIAQFARQDTRNLETACESAMTAASLLIGCRKGKDRTLARLVIETMAQKNPVSVLPLPPYELAIKAAIQKKNRSESDLENALWIARVMQDDAVYVLHPDLWFALFNTSLHLKQKDRALSFALETFGLHSKNFTALYQGPFRRALRKACRLNRSDVVMGMMREWLAAADGVDAEAKTQVLGFVLREMLYRGFPMSSITELLDVMESFHIETSRVMLQRIVRTILDDAHETRSPHESMKSSLEFWKTHTNVQNPVYVMYVLIQQCLERGWFDECELVVKEIAKRRFLAVHATASSPSWI</sequence>
<reference evidence="2" key="2">
    <citation type="submission" date="2013-11" db="EMBL/GenBank/DDBJ databases">
        <title>The Genome Sequence of Phytophthora parasitica CJ05E6.</title>
        <authorList>
            <consortium name="The Broad Institute Genomics Platform"/>
            <person name="Russ C."/>
            <person name="Tyler B."/>
            <person name="Panabieres F."/>
            <person name="Shan W."/>
            <person name="Tripathy S."/>
            <person name="Grunwald N."/>
            <person name="Machado M."/>
            <person name="Johnson C.S."/>
            <person name="Arredondo F."/>
            <person name="Hong C."/>
            <person name="Coffey M."/>
            <person name="Young S.K."/>
            <person name="Zeng Q."/>
            <person name="Gargeya S."/>
            <person name="Fitzgerald M."/>
            <person name="Abouelleil A."/>
            <person name="Alvarado L."/>
            <person name="Chapman S.B."/>
            <person name="Gainer-Dewar J."/>
            <person name="Goldberg J."/>
            <person name="Griggs A."/>
            <person name="Gujja S."/>
            <person name="Hansen M."/>
            <person name="Howarth C."/>
            <person name="Imamovic A."/>
            <person name="Ireland A."/>
            <person name="Larimer J."/>
            <person name="McCowan C."/>
            <person name="Murphy C."/>
            <person name="Pearson M."/>
            <person name="Poon T.W."/>
            <person name="Priest M."/>
            <person name="Roberts A."/>
            <person name="Saif S."/>
            <person name="Shea T."/>
            <person name="Sykes S."/>
            <person name="Wortman J."/>
            <person name="Nusbaum C."/>
            <person name="Birren B."/>
        </authorList>
    </citation>
    <scope>NUCLEOTIDE SEQUENCE [LARGE SCALE GENOMIC DNA]</scope>
    <source>
        <strain evidence="2">CJ05E6</strain>
    </source>
</reference>
<accession>W2FNU2</accession>
<organism evidence="1">
    <name type="scientific">Phytophthora nicotianae</name>
    <name type="common">Potato buckeye rot agent</name>
    <name type="synonym">Phytophthora parasitica</name>
    <dbReference type="NCBI Taxonomy" id="4792"/>
    <lineage>
        <taxon>Eukaryota</taxon>
        <taxon>Sar</taxon>
        <taxon>Stramenopiles</taxon>
        <taxon>Oomycota</taxon>
        <taxon>Peronosporomycetes</taxon>
        <taxon>Peronosporales</taxon>
        <taxon>Peronosporaceae</taxon>
        <taxon>Phytophthora</taxon>
    </lineage>
</organism>
<proteinExistence type="predicted"/>
<dbReference type="Proteomes" id="UP000053236">
    <property type="component" value="Unassembled WGS sequence"/>
</dbReference>
<evidence type="ECO:0000313" key="2">
    <source>
        <dbReference type="EMBL" id="ETL25904.1"/>
    </source>
</evidence>
<name>W2FNU2_PHYNI</name>
<evidence type="ECO:0000313" key="1">
    <source>
        <dbReference type="EMBL" id="ETK72448.1"/>
    </source>
</evidence>
<protein>
    <recommendedName>
        <fullName evidence="3">Pentacotripeptide-repeat region of PRORP domain-containing protein</fullName>
    </recommendedName>
</protein>
<dbReference type="EMBL" id="KI676372">
    <property type="protein sequence ID" value="ETL25904.1"/>
    <property type="molecule type" value="Genomic_DNA"/>
</dbReference>
<dbReference type="Proteomes" id="UP000053864">
    <property type="component" value="Unassembled WGS sequence"/>
</dbReference>
<gene>
    <name evidence="1" type="ORF">L915_20451</name>
    <name evidence="2" type="ORF">L916_20312</name>
</gene>